<keyword evidence="2" id="KW-1185">Reference proteome</keyword>
<comment type="caution">
    <text evidence="1">The sequence shown here is derived from an EMBL/GenBank/DDBJ whole genome shotgun (WGS) entry which is preliminary data.</text>
</comment>
<reference evidence="2" key="1">
    <citation type="journal article" date="2019" name="Curr. Biol.">
        <title>Genome Sequence of Striga asiatica Provides Insight into the Evolution of Plant Parasitism.</title>
        <authorList>
            <person name="Yoshida S."/>
            <person name="Kim S."/>
            <person name="Wafula E.K."/>
            <person name="Tanskanen J."/>
            <person name="Kim Y.M."/>
            <person name="Honaas L."/>
            <person name="Yang Z."/>
            <person name="Spallek T."/>
            <person name="Conn C.E."/>
            <person name="Ichihashi Y."/>
            <person name="Cheong K."/>
            <person name="Cui S."/>
            <person name="Der J.P."/>
            <person name="Gundlach H."/>
            <person name="Jiao Y."/>
            <person name="Hori C."/>
            <person name="Ishida J.K."/>
            <person name="Kasahara H."/>
            <person name="Kiba T."/>
            <person name="Kim M.S."/>
            <person name="Koo N."/>
            <person name="Laohavisit A."/>
            <person name="Lee Y.H."/>
            <person name="Lumba S."/>
            <person name="McCourt P."/>
            <person name="Mortimer J.C."/>
            <person name="Mutuku J.M."/>
            <person name="Nomura T."/>
            <person name="Sasaki-Sekimoto Y."/>
            <person name="Seto Y."/>
            <person name="Wang Y."/>
            <person name="Wakatake T."/>
            <person name="Sakakibara H."/>
            <person name="Demura T."/>
            <person name="Yamaguchi S."/>
            <person name="Yoneyama K."/>
            <person name="Manabe R.I."/>
            <person name="Nelson D.C."/>
            <person name="Schulman A.H."/>
            <person name="Timko M.P."/>
            <person name="dePamphilis C.W."/>
            <person name="Choi D."/>
            <person name="Shirasu K."/>
        </authorList>
    </citation>
    <scope>NUCLEOTIDE SEQUENCE [LARGE SCALE GENOMIC DNA]</scope>
    <source>
        <strain evidence="2">cv. UVA1</strain>
    </source>
</reference>
<evidence type="ECO:0000313" key="1">
    <source>
        <dbReference type="EMBL" id="GER32738.1"/>
    </source>
</evidence>
<proteinExistence type="predicted"/>
<accession>A0A5A7PJF0</accession>
<dbReference type="OrthoDB" id="910293at2759"/>
<sequence>MASNIPIDWNEPPYDVEDAVPRSSRPIHLWKRILTSKLMVEKEIMCNRFSMSSTTSMVKQWKQDKTLTNAERWAVYHALLEKSVNGSYVDVSSRKARNCGHKRIEVDLNRIQQIEWHQRTTLTSLSNALGVSCSKLHNLFMRGVLRRHSSAIKPHLKDENKISRLEFCLSMLDESTTSNEPKFKGMYNYVPIDEKWFYMTKKEQTYYLLNNEEDPHRSCQSKNNIAKVMFLAATARPRFDGEGRVVFSSKVGYWAFVTEQPTQRNSRNIQAGTMEMKAITSGKRENVKAFLIEKVILAITEKWPSSGETIYVQQDNARTHVPPNDPDFGYTVATTKNVRKEYP</sequence>
<organism evidence="1 2">
    <name type="scientific">Striga asiatica</name>
    <name type="common">Asiatic witchweed</name>
    <name type="synonym">Buchnera asiatica</name>
    <dbReference type="NCBI Taxonomy" id="4170"/>
    <lineage>
        <taxon>Eukaryota</taxon>
        <taxon>Viridiplantae</taxon>
        <taxon>Streptophyta</taxon>
        <taxon>Embryophyta</taxon>
        <taxon>Tracheophyta</taxon>
        <taxon>Spermatophyta</taxon>
        <taxon>Magnoliopsida</taxon>
        <taxon>eudicotyledons</taxon>
        <taxon>Gunneridae</taxon>
        <taxon>Pentapetalae</taxon>
        <taxon>asterids</taxon>
        <taxon>lamiids</taxon>
        <taxon>Lamiales</taxon>
        <taxon>Orobanchaceae</taxon>
        <taxon>Buchnereae</taxon>
        <taxon>Striga</taxon>
    </lineage>
</organism>
<name>A0A5A7PJF0_STRAF</name>
<gene>
    <name evidence="1" type="ORF">STAS_08822</name>
</gene>
<dbReference type="Proteomes" id="UP000325081">
    <property type="component" value="Unassembled WGS sequence"/>
</dbReference>
<evidence type="ECO:0000313" key="2">
    <source>
        <dbReference type="Proteomes" id="UP000325081"/>
    </source>
</evidence>
<dbReference type="InterPro" id="IPR036397">
    <property type="entry name" value="RNaseH_sf"/>
</dbReference>
<dbReference type="EMBL" id="BKCP01004627">
    <property type="protein sequence ID" value="GER32738.1"/>
    <property type="molecule type" value="Genomic_DNA"/>
</dbReference>
<dbReference type="PANTHER" id="PTHR47169:SF2">
    <property type="entry name" value="OS01G0541250 PROTEIN"/>
    <property type="match status" value="1"/>
</dbReference>
<dbReference type="AlphaFoldDB" id="A0A5A7PJF0"/>
<dbReference type="GO" id="GO:0003676">
    <property type="term" value="F:nucleic acid binding"/>
    <property type="evidence" value="ECO:0007669"/>
    <property type="project" value="InterPro"/>
</dbReference>
<dbReference type="Gene3D" id="3.30.420.10">
    <property type="entry name" value="Ribonuclease H-like superfamily/Ribonuclease H"/>
    <property type="match status" value="1"/>
</dbReference>
<protein>
    <submittedName>
        <fullName evidence="1">Mariner transposase</fullName>
    </submittedName>
</protein>
<dbReference type="PANTHER" id="PTHR47169">
    <property type="entry name" value="OS01G0541250 PROTEIN"/>
    <property type="match status" value="1"/>
</dbReference>